<feature type="transmembrane region" description="Helical" evidence="1">
    <location>
        <begin position="164"/>
        <end position="185"/>
    </location>
</feature>
<name>A0A2H1VLV3_SPOFR</name>
<accession>A0A2H1VLV3</accession>
<keyword evidence="1" id="KW-0472">Membrane</keyword>
<organism evidence="2">
    <name type="scientific">Spodoptera frugiperda</name>
    <name type="common">Fall armyworm</name>
    <dbReference type="NCBI Taxonomy" id="7108"/>
    <lineage>
        <taxon>Eukaryota</taxon>
        <taxon>Metazoa</taxon>
        <taxon>Ecdysozoa</taxon>
        <taxon>Arthropoda</taxon>
        <taxon>Hexapoda</taxon>
        <taxon>Insecta</taxon>
        <taxon>Pterygota</taxon>
        <taxon>Neoptera</taxon>
        <taxon>Endopterygota</taxon>
        <taxon>Lepidoptera</taxon>
        <taxon>Glossata</taxon>
        <taxon>Ditrysia</taxon>
        <taxon>Noctuoidea</taxon>
        <taxon>Noctuidae</taxon>
        <taxon>Amphipyrinae</taxon>
        <taxon>Spodoptera</taxon>
    </lineage>
</organism>
<feature type="transmembrane region" description="Helical" evidence="1">
    <location>
        <begin position="131"/>
        <end position="152"/>
    </location>
</feature>
<sequence>MTSPALGEARGNVRLLLTKNHTVPSPAFRAGAPLNDEYGASWFYGLCGSDLSVQSCHLIISMEWSVTWPPSGGGGWKPPSLLWLDHLTGLRLLHDDIRVDYNRTLRFAATVTATARHAATATRTTSNGRSLGILVVGGSLGSRLVVGILRAVGMGSRVVAEEVARTLLVVAAAPRSLAVAVVAAGRMH</sequence>
<dbReference type="EMBL" id="ODYU01003275">
    <property type="protein sequence ID" value="SOQ41815.1"/>
    <property type="molecule type" value="Genomic_DNA"/>
</dbReference>
<gene>
    <name evidence="2" type="ORF">SFRICE_020042</name>
</gene>
<evidence type="ECO:0000313" key="2">
    <source>
        <dbReference type="EMBL" id="SOQ41815.1"/>
    </source>
</evidence>
<dbReference type="AlphaFoldDB" id="A0A2H1VLV3"/>
<keyword evidence="1" id="KW-0812">Transmembrane</keyword>
<evidence type="ECO:0000256" key="1">
    <source>
        <dbReference type="SAM" id="Phobius"/>
    </source>
</evidence>
<protein>
    <submittedName>
        <fullName evidence="2">SFRICE_020042</fullName>
    </submittedName>
</protein>
<reference evidence="2" key="1">
    <citation type="submission" date="2016-07" db="EMBL/GenBank/DDBJ databases">
        <authorList>
            <person name="Bretaudeau A."/>
        </authorList>
    </citation>
    <scope>NUCLEOTIDE SEQUENCE</scope>
    <source>
        <strain evidence="2">Rice</strain>
        <tissue evidence="2">Whole body</tissue>
    </source>
</reference>
<keyword evidence="1" id="KW-1133">Transmembrane helix</keyword>
<proteinExistence type="predicted"/>